<dbReference type="Proteomes" id="UP000035058">
    <property type="component" value="Unassembled WGS sequence"/>
</dbReference>
<evidence type="ECO:0008006" key="3">
    <source>
        <dbReference type="Google" id="ProtNLM"/>
    </source>
</evidence>
<name>K6XCL6_9ACTN</name>
<dbReference type="AlphaFoldDB" id="K6XCL6"/>
<reference evidence="1 2" key="1">
    <citation type="submission" date="2012-08" db="EMBL/GenBank/DDBJ databases">
        <title>Whole genome shotgun sequence of Gordonia namibiensis NBRC 108229.</title>
        <authorList>
            <person name="Isaki-Nakamura S."/>
            <person name="Hosoyama A."/>
            <person name="Tsuchikane K."/>
            <person name="Katsumata H."/>
            <person name="Baba S."/>
            <person name="Yamazaki S."/>
            <person name="Fujita N."/>
        </authorList>
    </citation>
    <scope>NUCLEOTIDE SEQUENCE [LARGE SCALE GENOMIC DNA]</scope>
    <source>
        <strain evidence="1 2">NBRC 108229</strain>
    </source>
</reference>
<dbReference type="CDD" id="cd07812">
    <property type="entry name" value="SRPBCC"/>
    <property type="match status" value="1"/>
</dbReference>
<sequence length="153" mass="16369">MRTLGSGTMAKTSDSIEVELSPEDTWAAASDLSRYDEWLLIHDSWRSPIPASEDLAKGTKIASVVVVKGTRIRFDWVVEKFDPVSHVRLKGSGKGGVKAKLDLGIVPTSSGSEVTFTVDLGGLPLIGPVGKTAALAVAGDLRKSLQQFREVFS</sequence>
<comment type="caution">
    <text evidence="1">The sequence shown here is derived from an EMBL/GenBank/DDBJ whole genome shotgun (WGS) entry which is preliminary data.</text>
</comment>
<dbReference type="InterPro" id="IPR023393">
    <property type="entry name" value="START-like_dom_sf"/>
</dbReference>
<organism evidence="1 2">
    <name type="scientific">Gordonia namibiensis NBRC 108229</name>
    <dbReference type="NCBI Taxonomy" id="1208314"/>
    <lineage>
        <taxon>Bacteria</taxon>
        <taxon>Bacillati</taxon>
        <taxon>Actinomycetota</taxon>
        <taxon>Actinomycetes</taxon>
        <taxon>Mycobacteriales</taxon>
        <taxon>Gordoniaceae</taxon>
        <taxon>Gordonia</taxon>
    </lineage>
</organism>
<evidence type="ECO:0000313" key="2">
    <source>
        <dbReference type="Proteomes" id="UP000035058"/>
    </source>
</evidence>
<dbReference type="Gene3D" id="3.30.530.20">
    <property type="match status" value="1"/>
</dbReference>
<proteinExistence type="predicted"/>
<accession>K6XCL6</accession>
<dbReference type="Pfam" id="PF10604">
    <property type="entry name" value="Polyketide_cyc2"/>
    <property type="match status" value="1"/>
</dbReference>
<dbReference type="EMBL" id="BAHE01000045">
    <property type="protein sequence ID" value="GAC02138.1"/>
    <property type="molecule type" value="Genomic_DNA"/>
</dbReference>
<evidence type="ECO:0000313" key="1">
    <source>
        <dbReference type="EMBL" id="GAC02138.1"/>
    </source>
</evidence>
<protein>
    <recommendedName>
        <fullName evidence="3">Toxin</fullName>
    </recommendedName>
</protein>
<gene>
    <name evidence="1" type="ORF">GONAM_45_00150</name>
</gene>
<dbReference type="SUPFAM" id="SSF55961">
    <property type="entry name" value="Bet v1-like"/>
    <property type="match status" value="1"/>
</dbReference>
<keyword evidence="2" id="KW-1185">Reference proteome</keyword>
<dbReference type="InterPro" id="IPR019587">
    <property type="entry name" value="Polyketide_cyclase/dehydratase"/>
</dbReference>